<dbReference type="HOGENOM" id="CLU_066901_0_0_1"/>
<proteinExistence type="inferred from homology"/>
<evidence type="ECO:0000313" key="4">
    <source>
        <dbReference type="Proteomes" id="UP000054549"/>
    </source>
</evidence>
<protein>
    <recommendedName>
        <fullName evidence="2">Isochorismatase-like domain-containing protein</fullName>
    </recommendedName>
</protein>
<dbReference type="Proteomes" id="UP000054549">
    <property type="component" value="Unassembled WGS sequence"/>
</dbReference>
<name>A0A0C2TM09_AMAMK</name>
<dbReference type="OrthoDB" id="269496at2759"/>
<organism evidence="3 4">
    <name type="scientific">Amanita muscaria (strain Koide BX008)</name>
    <dbReference type="NCBI Taxonomy" id="946122"/>
    <lineage>
        <taxon>Eukaryota</taxon>
        <taxon>Fungi</taxon>
        <taxon>Dikarya</taxon>
        <taxon>Basidiomycota</taxon>
        <taxon>Agaricomycotina</taxon>
        <taxon>Agaricomycetes</taxon>
        <taxon>Agaricomycetidae</taxon>
        <taxon>Agaricales</taxon>
        <taxon>Pluteineae</taxon>
        <taxon>Amanitaceae</taxon>
        <taxon>Amanita</taxon>
    </lineage>
</organism>
<evidence type="ECO:0000313" key="3">
    <source>
        <dbReference type="EMBL" id="KIL68179.1"/>
    </source>
</evidence>
<dbReference type="InterPro" id="IPR050993">
    <property type="entry name" value="Isochorismatase_domain"/>
</dbReference>
<dbReference type="InParanoid" id="A0A0C2TM09"/>
<keyword evidence="4" id="KW-1185">Reference proteome</keyword>
<dbReference type="Gene3D" id="3.40.50.850">
    <property type="entry name" value="Isochorismatase-like"/>
    <property type="match status" value="1"/>
</dbReference>
<sequence length="209" mass="22908">MDPHTTLFLLCDIQTKFKPAIYGYDQVIVTANKLIKLAKILSCEVLCTTQNAKALGPIDPDIDLSLLESLLVGVYDKTLFSMLTPEVKTLLNARSHIKSIVLFGIESHVCVLQTVLDLMSHPNGYSIYIITDGVSSCNQFEVPVAIARLRAEGAIITTSESLGFQLVKDAANTQFKTFSRMVKEEKENTRRAGEVLVAGISEGLIKSAM</sequence>
<dbReference type="Pfam" id="PF00857">
    <property type="entry name" value="Isochorismatase"/>
    <property type="match status" value="1"/>
</dbReference>
<dbReference type="EMBL" id="KN818229">
    <property type="protein sequence ID" value="KIL68179.1"/>
    <property type="molecule type" value="Genomic_DNA"/>
</dbReference>
<dbReference type="SUPFAM" id="SSF52499">
    <property type="entry name" value="Isochorismatase-like hydrolases"/>
    <property type="match status" value="1"/>
</dbReference>
<evidence type="ECO:0000256" key="1">
    <source>
        <dbReference type="ARBA" id="ARBA00006336"/>
    </source>
</evidence>
<evidence type="ECO:0000259" key="2">
    <source>
        <dbReference type="Pfam" id="PF00857"/>
    </source>
</evidence>
<dbReference type="PANTHER" id="PTHR14119">
    <property type="entry name" value="HYDROLASE"/>
    <property type="match status" value="1"/>
</dbReference>
<dbReference type="AlphaFoldDB" id="A0A0C2TM09"/>
<dbReference type="STRING" id="946122.A0A0C2TM09"/>
<dbReference type="PANTHER" id="PTHR14119:SF3">
    <property type="entry name" value="ISOCHORISMATASE DOMAIN-CONTAINING PROTEIN 2"/>
    <property type="match status" value="1"/>
</dbReference>
<feature type="domain" description="Isochorismatase-like" evidence="2">
    <location>
        <begin position="6"/>
        <end position="160"/>
    </location>
</feature>
<accession>A0A0C2TM09</accession>
<dbReference type="InterPro" id="IPR000868">
    <property type="entry name" value="Isochorismatase-like_dom"/>
</dbReference>
<dbReference type="InterPro" id="IPR036380">
    <property type="entry name" value="Isochorismatase-like_sf"/>
</dbReference>
<reference evidence="3 4" key="1">
    <citation type="submission" date="2014-04" db="EMBL/GenBank/DDBJ databases">
        <title>Evolutionary Origins and Diversification of the Mycorrhizal Mutualists.</title>
        <authorList>
            <consortium name="DOE Joint Genome Institute"/>
            <consortium name="Mycorrhizal Genomics Consortium"/>
            <person name="Kohler A."/>
            <person name="Kuo A."/>
            <person name="Nagy L.G."/>
            <person name="Floudas D."/>
            <person name="Copeland A."/>
            <person name="Barry K.W."/>
            <person name="Cichocki N."/>
            <person name="Veneault-Fourrey C."/>
            <person name="LaButti K."/>
            <person name="Lindquist E.A."/>
            <person name="Lipzen A."/>
            <person name="Lundell T."/>
            <person name="Morin E."/>
            <person name="Murat C."/>
            <person name="Riley R."/>
            <person name="Ohm R."/>
            <person name="Sun H."/>
            <person name="Tunlid A."/>
            <person name="Henrissat B."/>
            <person name="Grigoriev I.V."/>
            <person name="Hibbett D.S."/>
            <person name="Martin F."/>
        </authorList>
    </citation>
    <scope>NUCLEOTIDE SEQUENCE [LARGE SCALE GENOMIC DNA]</scope>
    <source>
        <strain evidence="3 4">Koide BX008</strain>
    </source>
</reference>
<comment type="similarity">
    <text evidence="1">Belongs to the isochorismatase family.</text>
</comment>
<gene>
    <name evidence="3" type="ORF">M378DRAFT_158722</name>
</gene>